<evidence type="ECO:0000313" key="3">
    <source>
        <dbReference type="EMBL" id="EEW36527.1"/>
    </source>
</evidence>
<protein>
    <recommendedName>
        <fullName evidence="5">Glycine reductase</fullName>
    </recommendedName>
</protein>
<dbReference type="GO" id="GO:0050485">
    <property type="term" value="F:oxidoreductase activity, acting on X-H and Y-H to form an X-Y bond, with a disulfide as acceptor"/>
    <property type="evidence" value="ECO:0007669"/>
    <property type="project" value="InterPro"/>
</dbReference>
<accession>C8NIY0</accession>
<proteinExistence type="predicted"/>
<evidence type="ECO:0000256" key="1">
    <source>
        <dbReference type="ARBA" id="ARBA00022933"/>
    </source>
</evidence>
<dbReference type="EMBL" id="ACKZ01000029">
    <property type="protein sequence ID" value="EEW36527.1"/>
    <property type="molecule type" value="Genomic_DNA"/>
</dbReference>
<evidence type="ECO:0008006" key="5">
    <source>
        <dbReference type="Google" id="ProtNLM"/>
    </source>
</evidence>
<dbReference type="HOGENOM" id="CLU_131390_0_0_9"/>
<dbReference type="Pfam" id="PF07355">
    <property type="entry name" value="GRDB"/>
    <property type="match status" value="1"/>
</dbReference>
<dbReference type="AlphaFoldDB" id="C8NIY0"/>
<keyword evidence="2" id="KW-0560">Oxidoreductase</keyword>
<dbReference type="eggNOG" id="COG1978">
    <property type="taxonomic scope" value="Bacteria"/>
</dbReference>
<sequence>MATLFHREGESMRVLLLFDQIQAGYGGKERADTELGLEKGGIGSFLMFKDEFTKAGLSALATIYCGPDYFQAHKEEVIHKIHNLILKTKAEVLFAGPCFNYDTYAQMAAEIALAVQEQTDCKPYVICSKENEETIANFKDKIIMLEMPKKGAVGLREALSGAIAIISGEKEARMQQFQ</sequence>
<gene>
    <name evidence="3" type="ORF">HMPREF0444_1875</name>
</gene>
<dbReference type="NCBIfam" id="NF041545">
    <property type="entry name" value="GrdB_like_no_Se"/>
    <property type="match status" value="1"/>
</dbReference>
<comment type="caution">
    <text evidence="3">The sequence shown here is derived from an EMBL/GenBank/DDBJ whole genome shotgun (WGS) entry which is preliminary data.</text>
</comment>
<dbReference type="InterPro" id="IPR048083">
    <property type="entry name" value="GrdB-like"/>
</dbReference>
<evidence type="ECO:0000313" key="4">
    <source>
        <dbReference type="Proteomes" id="UP000005926"/>
    </source>
</evidence>
<evidence type="ECO:0000256" key="2">
    <source>
        <dbReference type="ARBA" id="ARBA00023002"/>
    </source>
</evidence>
<dbReference type="InterPro" id="IPR010187">
    <property type="entry name" value="Various_sel_PB"/>
</dbReference>
<keyword evidence="4" id="KW-1185">Reference proteome</keyword>
<dbReference type="Proteomes" id="UP000005926">
    <property type="component" value="Unassembled WGS sequence"/>
</dbReference>
<dbReference type="STRING" id="638301.HMPREF0444_1875"/>
<name>C8NIY0_9LACT</name>
<keyword evidence="1" id="KW-0712">Selenocysteine</keyword>
<reference evidence="3 4" key="1">
    <citation type="submission" date="2009-08" db="EMBL/GenBank/DDBJ databases">
        <authorList>
            <person name="Muzny D."/>
            <person name="Qin X."/>
            <person name="Deng J."/>
            <person name="Jiang H."/>
            <person name="Liu Y."/>
            <person name="Qu J."/>
            <person name="Song X.-Z."/>
            <person name="Zhang L."/>
            <person name="Thornton R."/>
            <person name="Coyle M."/>
            <person name="Francisco L."/>
            <person name="Jackson L."/>
            <person name="Javaid M."/>
            <person name="Korchina V."/>
            <person name="Kovar C."/>
            <person name="Mata R."/>
            <person name="Mathew T."/>
            <person name="Ngo R."/>
            <person name="Nguyen L."/>
            <person name="Nguyen N."/>
            <person name="Okwuonu G."/>
            <person name="Ongeri F."/>
            <person name="Pham C."/>
            <person name="Simmons D."/>
            <person name="Wilczek-Boney K."/>
            <person name="Hale W."/>
            <person name="Jakkamsetti A."/>
            <person name="Pham P."/>
            <person name="Ruth R."/>
            <person name="San Lucas F."/>
            <person name="Warren J."/>
            <person name="Zhang J."/>
            <person name="Zhao Z."/>
            <person name="Zhou C."/>
            <person name="Zhu D."/>
            <person name="Lee S."/>
            <person name="Bess C."/>
            <person name="Blankenburg K."/>
            <person name="Forbes L."/>
            <person name="Fu Q."/>
            <person name="Gubbala S."/>
            <person name="Hirani K."/>
            <person name="Jayaseelan J.C."/>
            <person name="Lara F."/>
            <person name="Munidasa M."/>
            <person name="Palculict T."/>
            <person name="Patil S."/>
            <person name="Pu L.-L."/>
            <person name="Saada N."/>
            <person name="Tang L."/>
            <person name="Weissenberger G."/>
            <person name="Zhu Y."/>
            <person name="Hemphill L."/>
            <person name="Shang Y."/>
            <person name="Youmans B."/>
            <person name="Ayvaz T."/>
            <person name="Ross M."/>
            <person name="Santibanez J."/>
            <person name="Aqrawi P."/>
            <person name="Gross S."/>
            <person name="Joshi V."/>
            <person name="Fowler G."/>
            <person name="Nazareth L."/>
            <person name="Reid J."/>
            <person name="Worley K."/>
            <person name="Petrosino J."/>
            <person name="Highlander S."/>
            <person name="Gibbs R."/>
        </authorList>
    </citation>
    <scope>NUCLEOTIDE SEQUENCE [LARGE SCALE GENOMIC DNA]</scope>
    <source>
        <strain evidence="3 4">ATCC 49175</strain>
    </source>
</reference>
<organism evidence="3 4">
    <name type="scientific">Granulicatella adiacens ATCC 49175</name>
    <dbReference type="NCBI Taxonomy" id="638301"/>
    <lineage>
        <taxon>Bacteria</taxon>
        <taxon>Bacillati</taxon>
        <taxon>Bacillota</taxon>
        <taxon>Bacilli</taxon>
        <taxon>Lactobacillales</taxon>
        <taxon>Carnobacteriaceae</taxon>
        <taxon>Granulicatella</taxon>
    </lineage>
</organism>